<proteinExistence type="predicted"/>
<feature type="region of interest" description="Disordered" evidence="1">
    <location>
        <begin position="38"/>
        <end position="61"/>
    </location>
</feature>
<comment type="caution">
    <text evidence="2">The sequence shown here is derived from an EMBL/GenBank/DDBJ whole genome shotgun (WGS) entry which is preliminary data.</text>
</comment>
<dbReference type="Proteomes" id="UP001556170">
    <property type="component" value="Unassembled WGS sequence"/>
</dbReference>
<evidence type="ECO:0000313" key="3">
    <source>
        <dbReference type="Proteomes" id="UP001556170"/>
    </source>
</evidence>
<keyword evidence="3" id="KW-1185">Reference proteome</keyword>
<reference evidence="2 3" key="1">
    <citation type="submission" date="2024-06" db="EMBL/GenBank/DDBJ databases">
        <authorList>
            <person name="Woo H."/>
        </authorList>
    </citation>
    <scope>NUCLEOTIDE SEQUENCE [LARGE SCALE GENOMIC DNA]</scope>
    <source>
        <strain evidence="2 3">S2-g</strain>
    </source>
</reference>
<gene>
    <name evidence="2" type="ORF">ABQJ56_09140</name>
</gene>
<evidence type="ECO:0000313" key="2">
    <source>
        <dbReference type="EMBL" id="MEW9624396.1"/>
    </source>
</evidence>
<name>A0ABV3QQ07_9GAMM</name>
<protein>
    <submittedName>
        <fullName evidence="2">Uncharacterized protein</fullName>
    </submittedName>
</protein>
<dbReference type="EMBL" id="JBFOHL010000007">
    <property type="protein sequence ID" value="MEW9624396.1"/>
    <property type="molecule type" value="Genomic_DNA"/>
</dbReference>
<organism evidence="2 3">
    <name type="scientific">Rhodanobacter geophilus</name>
    <dbReference type="NCBI Taxonomy" id="3162488"/>
    <lineage>
        <taxon>Bacteria</taxon>
        <taxon>Pseudomonadati</taxon>
        <taxon>Pseudomonadota</taxon>
        <taxon>Gammaproteobacteria</taxon>
        <taxon>Lysobacterales</taxon>
        <taxon>Rhodanobacteraceae</taxon>
        <taxon>Rhodanobacter</taxon>
    </lineage>
</organism>
<sequence>MEFIAVLLLWIGSSAGIGLLLIGDRYWARTTTTRFNTDRSDNPIYQPPGRIGIDGWQGDSP</sequence>
<accession>A0ABV3QQ07</accession>
<evidence type="ECO:0000256" key="1">
    <source>
        <dbReference type="SAM" id="MobiDB-lite"/>
    </source>
</evidence>